<accession>A0A6M3L294</accession>
<evidence type="ECO:0000313" key="2">
    <source>
        <dbReference type="EMBL" id="QJA88703.1"/>
    </source>
</evidence>
<dbReference type="AlphaFoldDB" id="A0A6M3L294"/>
<feature type="compositionally biased region" description="Basic and acidic residues" evidence="1">
    <location>
        <begin position="231"/>
        <end position="240"/>
    </location>
</feature>
<reference evidence="2" key="1">
    <citation type="submission" date="2020-03" db="EMBL/GenBank/DDBJ databases">
        <title>The deep terrestrial virosphere.</title>
        <authorList>
            <person name="Holmfeldt K."/>
            <person name="Nilsson E."/>
            <person name="Simone D."/>
            <person name="Lopez-Fernandez M."/>
            <person name="Wu X."/>
            <person name="de Brujin I."/>
            <person name="Lundin D."/>
            <person name="Andersson A."/>
            <person name="Bertilsson S."/>
            <person name="Dopson M."/>
        </authorList>
    </citation>
    <scope>NUCLEOTIDE SEQUENCE</scope>
    <source>
        <strain evidence="2">MM415B02705</strain>
    </source>
</reference>
<dbReference type="EMBL" id="MT142798">
    <property type="protein sequence ID" value="QJA88703.1"/>
    <property type="molecule type" value="Genomic_DNA"/>
</dbReference>
<evidence type="ECO:0008006" key="3">
    <source>
        <dbReference type="Google" id="ProtNLM"/>
    </source>
</evidence>
<feature type="compositionally biased region" description="Basic and acidic residues" evidence="1">
    <location>
        <begin position="559"/>
        <end position="580"/>
    </location>
</feature>
<gene>
    <name evidence="2" type="ORF">MM415B02705_0010</name>
</gene>
<proteinExistence type="predicted"/>
<organism evidence="2">
    <name type="scientific">viral metagenome</name>
    <dbReference type="NCBI Taxonomy" id="1070528"/>
    <lineage>
        <taxon>unclassified sequences</taxon>
        <taxon>metagenomes</taxon>
        <taxon>organismal metagenomes</taxon>
    </lineage>
</organism>
<protein>
    <recommendedName>
        <fullName evidence="3">Portal protein</fullName>
    </recommendedName>
</protein>
<feature type="region of interest" description="Disordered" evidence="1">
    <location>
        <begin position="231"/>
        <end position="251"/>
    </location>
</feature>
<evidence type="ECO:0000256" key="1">
    <source>
        <dbReference type="SAM" id="MobiDB-lite"/>
    </source>
</evidence>
<name>A0A6M3L294_9ZZZZ</name>
<feature type="region of interest" description="Disordered" evidence="1">
    <location>
        <begin position="540"/>
        <end position="588"/>
    </location>
</feature>
<sequence>MITIDQIKELKTYLVDDCHNMRLEQQESYQKYIDDTFPLPLITNLDYIVRLGAAADLINGVAGQIITSNPQVFRGTIGKSKTAEQSALAVAKECNRWAMNGLTQSPQLYHEFVKNDIGLGEAWIHTFHNEMLFNWEPDDHDGKTWQEVMPDALPVKFVNMPPTIMFLDPADERDGIIRRVIISYERMAGDIQRVYPYWTKMGNRKYSDKLSFFIYWDDEIRYAEGDNEPLLREGVSKDGEPPELSNGEGIQENPYKVCPFSHAYSGFGRQSEYNNPATLAISRIHYMRNKMVEDETMRSDLFMGTHKFMHKHIDVINRSAVKLGDDAFSEYSRAAGKINILDLPPGAEFEVAESLLPDQQAFEHYRMVHAEVMTDDPPTTRGFAGGTSGRQEDILGGRGMNLYDSIVTGAEQAFAQSFGHGLKIIEELPFLMPPGLKAEDIKNNHKLTVMLKADDPIEMGRLAADGDRKQMQGIIDHETNLIEYQGKTQGEAQLIMAKQMVDEVKKNDPIIRRLVALNVAKEMGMEGEYLQLEEEMVEMGEGNTGGLSSAPKIGSQGGEPREGNIKTDRGREETDMSRERKPPRRSPM</sequence>